<name>A0A1H0CJ46_ALLAB</name>
<protein>
    <submittedName>
        <fullName evidence="2">Uncharacterized protein</fullName>
    </submittedName>
</protein>
<organism evidence="2 3">
    <name type="scientific">Allokutzneria albata</name>
    <name type="common">Kibdelosporangium albatum</name>
    <dbReference type="NCBI Taxonomy" id="211114"/>
    <lineage>
        <taxon>Bacteria</taxon>
        <taxon>Bacillati</taxon>
        <taxon>Actinomycetota</taxon>
        <taxon>Actinomycetes</taxon>
        <taxon>Pseudonocardiales</taxon>
        <taxon>Pseudonocardiaceae</taxon>
        <taxon>Allokutzneria</taxon>
    </lineage>
</organism>
<dbReference type="Proteomes" id="UP000183376">
    <property type="component" value="Chromosome I"/>
</dbReference>
<dbReference type="AlphaFoldDB" id="A0A1H0CJ46"/>
<sequence>MDWVLTLLGQALISVAFVLPLVKAMPKAQFLPITLGVAAGLLLIDEFVAAFGQPGQLVAAALLAGLGWVLAVLVGRLRGQADNHRQ</sequence>
<evidence type="ECO:0000256" key="1">
    <source>
        <dbReference type="SAM" id="Phobius"/>
    </source>
</evidence>
<dbReference type="EMBL" id="LT629701">
    <property type="protein sequence ID" value="SDN57832.1"/>
    <property type="molecule type" value="Genomic_DNA"/>
</dbReference>
<proteinExistence type="predicted"/>
<keyword evidence="3" id="KW-1185">Reference proteome</keyword>
<gene>
    <name evidence="2" type="ORF">SAMN04489726_7253</name>
</gene>
<keyword evidence="1" id="KW-0812">Transmembrane</keyword>
<feature type="transmembrane region" description="Helical" evidence="1">
    <location>
        <begin position="6"/>
        <end position="23"/>
    </location>
</feature>
<keyword evidence="1" id="KW-0472">Membrane</keyword>
<keyword evidence="1" id="KW-1133">Transmembrane helix</keyword>
<evidence type="ECO:0000313" key="2">
    <source>
        <dbReference type="EMBL" id="SDN57832.1"/>
    </source>
</evidence>
<evidence type="ECO:0000313" key="3">
    <source>
        <dbReference type="Proteomes" id="UP000183376"/>
    </source>
</evidence>
<feature type="transmembrane region" description="Helical" evidence="1">
    <location>
        <begin position="57"/>
        <end position="77"/>
    </location>
</feature>
<feature type="transmembrane region" description="Helical" evidence="1">
    <location>
        <begin position="30"/>
        <end position="51"/>
    </location>
</feature>
<dbReference type="RefSeq" id="WP_030431160.1">
    <property type="nucleotide sequence ID" value="NZ_JOEF01000017.1"/>
</dbReference>
<dbReference type="OrthoDB" id="141480at2"/>
<accession>A0A1H0CJ46</accession>
<reference evidence="2 3" key="1">
    <citation type="submission" date="2016-10" db="EMBL/GenBank/DDBJ databases">
        <authorList>
            <person name="de Groot N.N."/>
        </authorList>
    </citation>
    <scope>NUCLEOTIDE SEQUENCE [LARGE SCALE GENOMIC DNA]</scope>
    <source>
        <strain evidence="2 3">DSM 44149</strain>
    </source>
</reference>